<evidence type="ECO:0000313" key="2">
    <source>
        <dbReference type="EMBL" id="BCT94667.1"/>
    </source>
</evidence>
<dbReference type="Proteomes" id="UP000680514">
    <property type="component" value="Chromosome"/>
</dbReference>
<keyword evidence="3" id="KW-1185">Reference proteome</keyword>
<gene>
    <name evidence="2" type="ORF">LYSHEL_05380</name>
</gene>
<proteinExistence type="predicted"/>
<evidence type="ECO:0000256" key="1">
    <source>
        <dbReference type="SAM" id="Phobius"/>
    </source>
</evidence>
<dbReference type="EMBL" id="AP024546">
    <property type="protein sequence ID" value="BCT94667.1"/>
    <property type="molecule type" value="Genomic_DNA"/>
</dbReference>
<feature type="transmembrane region" description="Helical" evidence="1">
    <location>
        <begin position="88"/>
        <end position="113"/>
    </location>
</feature>
<feature type="transmembrane region" description="Helical" evidence="1">
    <location>
        <begin position="133"/>
        <end position="153"/>
    </location>
</feature>
<sequence length="155" mass="15873">MLCAPLNPPAPEPVCMSQAQHPDPRPLPWSALALLALGCSGLAAAWIVAALLTGSQCAWMALLAALDAAWLLRLGGARPGVPRMLAGVVATLLTILLAHWGIVSAHLAGMLGMGFIDTATRLGPSLAWTLTMLANHTADLAFLAAGVVLAAIASR</sequence>
<keyword evidence="1" id="KW-1133">Transmembrane helix</keyword>
<accession>A0ABM7QB89</accession>
<protein>
    <submittedName>
        <fullName evidence="2">Uncharacterized protein</fullName>
    </submittedName>
</protein>
<organism evidence="2 3">
    <name type="scientific">Lysobacter helvus</name>
    <dbReference type="NCBI Taxonomy" id="2675059"/>
    <lineage>
        <taxon>Bacteria</taxon>
        <taxon>Pseudomonadati</taxon>
        <taxon>Pseudomonadota</taxon>
        <taxon>Gammaproteobacteria</taxon>
        <taxon>Lysobacterales</taxon>
        <taxon>Lysobacteraceae</taxon>
        <taxon>Lysobacter</taxon>
    </lineage>
</organism>
<keyword evidence="1" id="KW-0472">Membrane</keyword>
<evidence type="ECO:0000313" key="3">
    <source>
        <dbReference type="Proteomes" id="UP000680514"/>
    </source>
</evidence>
<reference evidence="2 3" key="1">
    <citation type="submission" date="2021-03" db="EMBL/GenBank/DDBJ databases">
        <title>Complete Genome Sequences of Two Lysobacter Strains Isolated from Sea Water (Lysobacter caseinilyticus) and Soil (Lysobacter helvus) in South Korea.</title>
        <authorList>
            <person name="Watanabe Y."/>
            <person name="Arakawa K."/>
        </authorList>
    </citation>
    <scope>NUCLEOTIDE SEQUENCE [LARGE SCALE GENOMIC DNA]</scope>
    <source>
        <strain evidence="2 3">D10</strain>
    </source>
</reference>
<feature type="transmembrane region" description="Helical" evidence="1">
    <location>
        <begin position="31"/>
        <end position="52"/>
    </location>
</feature>
<name>A0ABM7QB89_9GAMM</name>
<keyword evidence="1" id="KW-0812">Transmembrane</keyword>